<feature type="transmembrane region" description="Helical" evidence="6">
    <location>
        <begin position="162"/>
        <end position="183"/>
    </location>
</feature>
<feature type="transmembrane region" description="Helical" evidence="6">
    <location>
        <begin position="405"/>
        <end position="425"/>
    </location>
</feature>
<comment type="subcellular location">
    <subcellularLocation>
        <location evidence="6">Cell membrane</location>
        <topology evidence="6">Multi-pass membrane protein</topology>
    </subcellularLocation>
    <subcellularLocation>
        <location evidence="1">Membrane</location>
        <topology evidence="1">Multi-pass membrane protein</topology>
    </subcellularLocation>
</comment>
<dbReference type="PANTHER" id="PTHR12385:SF96">
    <property type="entry name" value="CHOLINE TRANSPORTER-LIKE PROTEIN"/>
    <property type="match status" value="1"/>
</dbReference>
<dbReference type="GO" id="GO:0022857">
    <property type="term" value="F:transmembrane transporter activity"/>
    <property type="evidence" value="ECO:0007669"/>
    <property type="project" value="UniProtKB-UniRule"/>
</dbReference>
<feature type="transmembrane region" description="Helical" evidence="6">
    <location>
        <begin position="491"/>
        <end position="522"/>
    </location>
</feature>
<dbReference type="Proteomes" id="UP001519460">
    <property type="component" value="Unassembled WGS sequence"/>
</dbReference>
<evidence type="ECO:0000256" key="1">
    <source>
        <dbReference type="ARBA" id="ARBA00004141"/>
    </source>
</evidence>
<evidence type="ECO:0000256" key="2">
    <source>
        <dbReference type="ARBA" id="ARBA00007168"/>
    </source>
</evidence>
<comment type="similarity">
    <text evidence="2 6">Belongs to the CTL (choline transporter-like) family.</text>
</comment>
<name>A0ABD0LNQ7_9CAEN</name>
<comment type="caution">
    <text evidence="7">The sequence shown here is derived from an EMBL/GenBank/DDBJ whole genome shotgun (WGS) entry which is preliminary data.</text>
</comment>
<feature type="transmembrane region" description="Helical" evidence="6">
    <location>
        <begin position="445"/>
        <end position="465"/>
    </location>
</feature>
<dbReference type="PANTHER" id="PTHR12385">
    <property type="entry name" value="CHOLINE TRANSPORTER-LIKE (SLC FAMILY 44)"/>
    <property type="match status" value="1"/>
</dbReference>
<feature type="transmembrane region" description="Helical" evidence="6">
    <location>
        <begin position="379"/>
        <end position="399"/>
    </location>
</feature>
<dbReference type="EMBL" id="JACVVK020000033">
    <property type="protein sequence ID" value="KAK7501104.1"/>
    <property type="molecule type" value="Genomic_DNA"/>
</dbReference>
<proteinExistence type="inferred from homology"/>
<keyword evidence="3 6" id="KW-0812">Transmembrane</keyword>
<evidence type="ECO:0000256" key="6">
    <source>
        <dbReference type="RuleBase" id="RU368066"/>
    </source>
</evidence>
<evidence type="ECO:0000256" key="5">
    <source>
        <dbReference type="ARBA" id="ARBA00023136"/>
    </source>
</evidence>
<evidence type="ECO:0000313" key="8">
    <source>
        <dbReference type="Proteomes" id="UP001519460"/>
    </source>
</evidence>
<reference evidence="7 8" key="1">
    <citation type="journal article" date="2023" name="Sci. Data">
        <title>Genome assembly of the Korean intertidal mud-creeper Batillaria attramentaria.</title>
        <authorList>
            <person name="Patra A.K."/>
            <person name="Ho P.T."/>
            <person name="Jun S."/>
            <person name="Lee S.J."/>
            <person name="Kim Y."/>
            <person name="Won Y.J."/>
        </authorList>
    </citation>
    <scope>NUCLEOTIDE SEQUENCE [LARGE SCALE GENOMIC DNA]</scope>
    <source>
        <strain evidence="7">Wonlab-2016</strain>
    </source>
</reference>
<keyword evidence="5 6" id="KW-0472">Membrane</keyword>
<keyword evidence="4 6" id="KW-1133">Transmembrane helix</keyword>
<sequence length="726" mass="81246">MPDVSNYPNIQRAHRCKCVAVVRGNSQAVAWTNSSVPKPDLGSTVPLNPHSVACIQKETGISRGWCGKRPLKSRRGRYTDTAWGDWHGLRPPTDVDDVTSNLLTSSWDVLAARRGPPFSPSSHGTLCKRDFERGLFPALFQGERSVDSKFDGPTKHRVCRDVFFLILFLAFLGGLGYVFHYAMSKGNPYLLVYGTDSYGNVCNQENDPIPGASKSGRDTTGLEKLFYFDEAFLEKVMNSDTNKIDSVAICVKMCPNESLADVAALQNFYDTYQSSVCNYDVKKINYAMDGTTCPAKTVSPHIVKFNRCISDSTSLILDRIGDLFSSFLELFDEDFGEKCARDLGNTWRQIIYMGLVGLGVSVVMLILLRFFVGVMVWTTVILVALGCLAGTGFCWYTYYVERTDGWLWGSVAASVFTLIVLLILLVMRKRIGLVVQLFKEAGKAVVLVIMGATLAGFGYMFLYIVTARNPVVDSSTGFVSYEQDEPMKGLAFYYLLGFIWVTQFIIGCERLTISSAVALWYFTRDKTRLSSPVSRSVFRLIRYHMGSVAFGSLIIAFVVLIRWILSFIEGRLKGRENFLAKFLLKCLVCCLWCFEKVLKFINSNAYIEIAIHGYGFCKAARTAFMVIVSNALRMVAINCVGDFVLFLAKAGTVAVVAVVGIELFRDRADINYMTIDAIFICFVEDCDMNDGVSKPYFMSMGLMEYVKNSDEAVRKAVQRRKQVEEF</sequence>
<feature type="transmembrane region" description="Helical" evidence="6">
    <location>
        <begin position="350"/>
        <end position="372"/>
    </location>
</feature>
<accession>A0ABD0LNQ7</accession>
<protein>
    <recommendedName>
        <fullName evidence="6">Choline transporter-like protein</fullName>
    </recommendedName>
</protein>
<evidence type="ECO:0000256" key="4">
    <source>
        <dbReference type="ARBA" id="ARBA00022989"/>
    </source>
</evidence>
<dbReference type="Pfam" id="PF04515">
    <property type="entry name" value="Choline_transpo"/>
    <property type="match status" value="1"/>
</dbReference>
<dbReference type="InterPro" id="IPR007603">
    <property type="entry name" value="Choline_transptr-like"/>
</dbReference>
<dbReference type="GO" id="GO:0005886">
    <property type="term" value="C:plasma membrane"/>
    <property type="evidence" value="ECO:0007669"/>
    <property type="project" value="UniProtKB-SubCell"/>
</dbReference>
<feature type="transmembrane region" description="Helical" evidence="6">
    <location>
        <begin position="643"/>
        <end position="664"/>
    </location>
</feature>
<gene>
    <name evidence="7" type="ORF">BaRGS_00007589</name>
</gene>
<dbReference type="AlphaFoldDB" id="A0ABD0LNQ7"/>
<comment type="function">
    <text evidence="6">Choline transporter.</text>
</comment>
<feature type="transmembrane region" description="Helical" evidence="6">
    <location>
        <begin position="543"/>
        <end position="566"/>
    </location>
</feature>
<keyword evidence="8" id="KW-1185">Reference proteome</keyword>
<evidence type="ECO:0000256" key="3">
    <source>
        <dbReference type="ARBA" id="ARBA00022692"/>
    </source>
</evidence>
<organism evidence="7 8">
    <name type="scientific">Batillaria attramentaria</name>
    <dbReference type="NCBI Taxonomy" id="370345"/>
    <lineage>
        <taxon>Eukaryota</taxon>
        <taxon>Metazoa</taxon>
        <taxon>Spiralia</taxon>
        <taxon>Lophotrochozoa</taxon>
        <taxon>Mollusca</taxon>
        <taxon>Gastropoda</taxon>
        <taxon>Caenogastropoda</taxon>
        <taxon>Sorbeoconcha</taxon>
        <taxon>Cerithioidea</taxon>
        <taxon>Batillariidae</taxon>
        <taxon>Batillaria</taxon>
    </lineage>
</organism>
<evidence type="ECO:0000313" key="7">
    <source>
        <dbReference type="EMBL" id="KAK7501104.1"/>
    </source>
</evidence>